<organism evidence="1 2">
    <name type="scientific">Myroides guanonis</name>
    <dbReference type="NCBI Taxonomy" id="1150112"/>
    <lineage>
        <taxon>Bacteria</taxon>
        <taxon>Pseudomonadati</taxon>
        <taxon>Bacteroidota</taxon>
        <taxon>Flavobacteriia</taxon>
        <taxon>Flavobacteriales</taxon>
        <taxon>Flavobacteriaceae</taxon>
        <taxon>Myroides</taxon>
    </lineage>
</organism>
<sequence>MTKEKPHNNEAIAKLQQLVDKIDVGMLCTYPKQSPYVHAMSMSRRKGELNV</sequence>
<evidence type="ECO:0000313" key="1">
    <source>
        <dbReference type="EMBL" id="SFI78091.1"/>
    </source>
</evidence>
<accession>A0A1I3L009</accession>
<evidence type="ECO:0000313" key="2">
    <source>
        <dbReference type="Proteomes" id="UP000243887"/>
    </source>
</evidence>
<keyword evidence="2" id="KW-1185">Reference proteome</keyword>
<reference evidence="2" key="1">
    <citation type="submission" date="2016-10" db="EMBL/GenBank/DDBJ databases">
        <authorList>
            <person name="Varghese N."/>
            <person name="Submissions S."/>
        </authorList>
    </citation>
    <scope>NUCLEOTIDE SEQUENCE [LARGE SCALE GENOMIC DNA]</scope>
    <source>
        <strain evidence="2">DSM 26542</strain>
    </source>
</reference>
<proteinExistence type="predicted"/>
<gene>
    <name evidence="1" type="ORF">SAMN04487893_101126</name>
</gene>
<dbReference type="RefSeq" id="WP_177190132.1">
    <property type="nucleotide sequence ID" value="NZ_FORU01000001.1"/>
</dbReference>
<dbReference type="AlphaFoldDB" id="A0A1I3L009"/>
<dbReference type="Proteomes" id="UP000243887">
    <property type="component" value="Unassembled WGS sequence"/>
</dbReference>
<protein>
    <submittedName>
        <fullName evidence="1">Uncharacterized protein</fullName>
    </submittedName>
</protein>
<name>A0A1I3L009_9FLAO</name>
<dbReference type="EMBL" id="FORU01000001">
    <property type="protein sequence ID" value="SFI78091.1"/>
    <property type="molecule type" value="Genomic_DNA"/>
</dbReference>